<feature type="region of interest" description="Disordered" evidence="7">
    <location>
        <begin position="777"/>
        <end position="810"/>
    </location>
</feature>
<evidence type="ECO:0000256" key="1">
    <source>
        <dbReference type="ARBA" id="ARBA00004138"/>
    </source>
</evidence>
<reference evidence="10" key="2">
    <citation type="submission" date="2009-11" db="EMBL/GenBank/DDBJ databases">
        <title>The Genome Sequence of Allomyces macrogynus strain ATCC 38327.</title>
        <authorList>
            <consortium name="The Broad Institute Genome Sequencing Platform"/>
            <person name="Russ C."/>
            <person name="Cuomo C."/>
            <person name="Shea T."/>
            <person name="Young S.K."/>
            <person name="Zeng Q."/>
            <person name="Koehrsen M."/>
            <person name="Haas B."/>
            <person name="Borodovsky M."/>
            <person name="Guigo R."/>
            <person name="Alvarado L."/>
            <person name="Berlin A."/>
            <person name="Borenstein D."/>
            <person name="Chen Z."/>
            <person name="Engels R."/>
            <person name="Freedman E."/>
            <person name="Gellesch M."/>
            <person name="Goldberg J."/>
            <person name="Griggs A."/>
            <person name="Gujja S."/>
            <person name="Heiman D."/>
            <person name="Hepburn T."/>
            <person name="Howarth C."/>
            <person name="Jen D."/>
            <person name="Larson L."/>
            <person name="Lewis B."/>
            <person name="Mehta T."/>
            <person name="Park D."/>
            <person name="Pearson M."/>
            <person name="Roberts A."/>
            <person name="Saif S."/>
            <person name="Shenoy N."/>
            <person name="Sisk P."/>
            <person name="Stolte C."/>
            <person name="Sykes S."/>
            <person name="Walk T."/>
            <person name="White J."/>
            <person name="Yandava C."/>
            <person name="Burger G."/>
            <person name="Gray M.W."/>
            <person name="Holland P.W.H."/>
            <person name="King N."/>
            <person name="Lang F.B.F."/>
            <person name="Roger A.J."/>
            <person name="Ruiz-Trillo I."/>
            <person name="Lander E."/>
            <person name="Nusbaum C."/>
        </authorList>
    </citation>
    <scope>NUCLEOTIDE SEQUENCE [LARGE SCALE GENOMIC DNA]</scope>
    <source>
        <strain evidence="10">ATCC 38327</strain>
    </source>
</reference>
<protein>
    <recommendedName>
        <fullName evidence="8">HYDIN/VesB/CFA65-like Ig-like domain-containing protein</fullName>
    </recommendedName>
</protein>
<name>A0A0L0SKP3_ALLM3</name>
<reference evidence="9 10" key="1">
    <citation type="submission" date="2009-11" db="EMBL/GenBank/DDBJ databases">
        <title>Annotation of Allomyces macrogynus ATCC 38327.</title>
        <authorList>
            <consortium name="The Broad Institute Genome Sequencing Platform"/>
            <person name="Russ C."/>
            <person name="Cuomo C."/>
            <person name="Burger G."/>
            <person name="Gray M.W."/>
            <person name="Holland P.W.H."/>
            <person name="King N."/>
            <person name="Lang F.B.F."/>
            <person name="Roger A.J."/>
            <person name="Ruiz-Trillo I."/>
            <person name="Young S.K."/>
            <person name="Zeng Q."/>
            <person name="Gargeya S."/>
            <person name="Fitzgerald M."/>
            <person name="Haas B."/>
            <person name="Abouelleil A."/>
            <person name="Alvarado L."/>
            <person name="Arachchi H.M."/>
            <person name="Berlin A."/>
            <person name="Chapman S.B."/>
            <person name="Gearin G."/>
            <person name="Goldberg J."/>
            <person name="Griggs A."/>
            <person name="Gujja S."/>
            <person name="Hansen M."/>
            <person name="Heiman D."/>
            <person name="Howarth C."/>
            <person name="Larimer J."/>
            <person name="Lui A."/>
            <person name="MacDonald P.J.P."/>
            <person name="McCowen C."/>
            <person name="Montmayeur A."/>
            <person name="Murphy C."/>
            <person name="Neiman D."/>
            <person name="Pearson M."/>
            <person name="Priest M."/>
            <person name="Roberts A."/>
            <person name="Saif S."/>
            <person name="Shea T."/>
            <person name="Sisk P."/>
            <person name="Stolte C."/>
            <person name="Sykes S."/>
            <person name="Wortman J."/>
            <person name="Nusbaum C."/>
            <person name="Birren B."/>
        </authorList>
    </citation>
    <scope>NUCLEOTIDE SEQUENCE [LARGE SCALE GENOMIC DNA]</scope>
    <source>
        <strain evidence="9 10">ATCC 38327</strain>
    </source>
</reference>
<evidence type="ECO:0000256" key="7">
    <source>
        <dbReference type="SAM" id="MobiDB-lite"/>
    </source>
</evidence>
<feature type="compositionally biased region" description="Low complexity" evidence="7">
    <location>
        <begin position="326"/>
        <end position="337"/>
    </location>
</feature>
<feature type="compositionally biased region" description="Low complexity" evidence="7">
    <location>
        <begin position="39"/>
        <end position="53"/>
    </location>
</feature>
<evidence type="ECO:0000313" key="9">
    <source>
        <dbReference type="EMBL" id="KNE63131.1"/>
    </source>
</evidence>
<keyword evidence="6" id="KW-0175">Coiled coil</keyword>
<sequence length="3025" mass="325351">MIPVARAPPSSTSSASTTPAVAPTSRTNSFAGTVPSVMATTGSSGGTSASSATPVKTPLFEVSLPAKLELDQVYWNGLHALHRFSIRSLCAEPLVIKLRSNLGAQVAFQLTNENLPDPDPIEGAVNAAWAVEAAAAAAAAAVSGSGVAIPPPPLPPPPLPLADTPTTGSASNPPSLTKTVSSTSFSSRASLLYSPLSATSLTSLPDAHLSGASTPFELVPNLQSASATGSGGAGAGAGGTGSGAHHGAAPHPLHLVATTNTATAAALGAYASGGPYESNQLFNYVNHIDELHLDPFETCRVILAFLPNPPETHASGSGAAVGGTTPGIASSSASPSDDATHDFVSVSGMVMFYGFRESTLRPPPAAANDETVTSPVSASPVDASSSADTAEPTTAPVRSASATPGTAGTLPLSQRADFHTAVKFKARVCESVLWSDVAQNGLLFEDCVLGGTFLRDFTVWNRSEVDLYWVMNTADVPSCLSFCDYNTGEPIDPSKPIPAYSYCRVRVTYKPPQTGDFSYELQLENANDANNVEVVRVHCVVRSAEREESLVLLSGSQLDFGDICAGTWNTAKLVVKNVSESPVDVRFATEGDAPGMVVFNVQQQTLDLALDPTIDAMMRTDAVVSAAGPRSHGTSSTGHARGGGGYGSPTVGRRGSPNIGGGTGGVSATSSRTGSPVPTRSVSMESASDASSPSPRPTSARRTGGTHISGHHHFVDADDEDSDSESMVSARSYPSLASLPASTNATGSTSAPVGLGLSSLSGAGGSSVGLASAGAGTGTSLPSGTSPTSTGAPTAGGAGGDHGSPTRGPQHIEELMLKPGSERTILVSYNPERANADDYNAGHLVKRAFRVVLHYGKERKVVQCKARSCTSFISVTPSIVQFGDTDVGTLKSLPIKIHNLSDIAARVELSFASKVLSCHRDDLAIAPRQAVEVKIDIYPRKVNPDYRKQITVMNLLNRRNDQIVEVRSTNIDKQRITWHSLFYRIMTPKSTNFLDFGCVVGNHYSVRTFSVQNISPRDLTLHIASSHEHIQLYTKRASRPQKMSLQEKKHVFEDMADRKTIKRTNSDLLVPSNAETPAYLDLAVPKKQAQVKATAASGSALVSTVDEVVRILEHINIANLPVFPVAMEQKYVKLTLALRKSLDQAMRAGDLVPVTTSKVTIPPEKDVEFIAVLTAPGIKERRKKLDARLLFQLVDYDAAQLPNHPEILPVREFLVRAVLCPCTLEVGQRNINFGNVELQSEMHKTMVVRNKADVPVLYSIKKSGSIASGDLVIDHRLGIIQPHGAREVTFAFQPSMPGGFFEKMTVENVMNPENSQVILLKAQVKKPDSFSIHTESLDFGVCLVNEYSVARIVTLHNTHRQTRTFTVRVEEADEYLHFEFGAVKSETIEHQVEDVEEKIESLEQKLKIAKRKGRKDKVDKITETISKLRRGTDMIVSTSQDEVIPTPFPADRKAWSLTLPVEPHTIKKIAVVVRPKTLTKQQQPAAGTVPCSGFIYIHHHKNTDILKKVPYSCVVCYDQAAFIDSLDHGSGARISPPTAVPPFALPSPPSVLRPDADRPDLPELDHFDRLPASAIVAAPVPPPPPRPLTLETPVVELGKFTIGQEGSFYFVLINNNAVPVEYSTEDPAVGEAERHGQVAPNDRKVINATIVPTTSGKQMYKIDVQNQGQTLSFAVHFTAVYKDGLVLRPHDNPDADPIADIDLGYCYTSKKYTVRAAVDITNTMPEPVKVSVVSTLSQQAVMFVDAGCQAPLADVPLRPGQTVVGYLAVQPNLASQLPIMVGKKSLVTYESRSLVGGFKFLCASAASSDEICTQHLRFQAVTGQSMFSVSSTFMNLGAITEIQDLTAAVTVYNLSDKMPLHYTLTSSNPDVIHVHEYPAILQGSDAAANPDGTVASSRGTVTLTIRARGFGYIYETLTITNVHCPDVSTQVVITLLVDPHQLDIAATAHLPPAPVLVASTTPPVPLPLIQWNHIYVYPGGPAGRLVMTPGASAQQIRFTNESGHELRLFACSDSKASLTAMDPTIKLAGAPAAAKWAPCSPIMIVPPNISWSCQVQAPEPPPQLTDDDVAALNQGRTIKIRGIMVFCHETDEQVVKVVEMLGYYCISRAEVASKQVHVKARRGEQPSFTVTVKNGASCPCQLAVQCPSPIRYLGPPVLDLEPYASADLVLELDSTHLAGGHHEWNVTVSNLVNPANTMTVPVTAKVTCLDLTVSGGDLDADRALLLPSIPVPNLTGASLDAWCTLSNPQPYEVRITVAVELIQPLADLVQLQVLSRFSNSPINWLTLPGNGSIEVKVKAVVLDSARLKSNTPKWLLSDSGIQLGQVSIENEDGRFIVPVRGSLVEHGMFDVEGATINVSVGASTTIAVTNLSPHHALDLGVSLEMLHDIGPCEVHVPKSVQVPPSTCVQVPLDLVKYDPDESGDVFFVHFQDRASVKSTSKSVKLRVTEPVVAPEPVSALLMPDVVGADADEIISLKGCPRKGKLYELDLGQQDLGSGNVTRKLVLELNKSVKCQFRVKGIPPDPAEWLSVSKNEGVLDPSGSKSQSITLSFNTNIRNVFYTYLIIENVDYPHDHKYIKVSLEVVARVNVRKSRAFELVCNGLDDSPNIFFENVYYGHDYSSRSFIIHNREPIPLEFTLKLRNLAPSDVTEVLFSTSKSIPKLFRTVVVPAESSTRVYLRLRPAPGPTAPTGQLATPLPVGQTSPPNDLQWAAAHSGFGQLLSPDVEVKEFDIVVNCRLVRDYQQVIHVKATCRPPQLKCPHPEAVLSASVTEDGSRIVCAQPWQDLTIMNLDDEHPLHVEMVMPGATLFLLEEAPVVTLAPGEHRRVRVKLNIDEAQRQLDALRREKYVQEHMLVYNRWRCTERTFVTLKLSLGWLDDFSLQWWNTRTSPSFTALEADAYLLLRALNADPSLLFTTTPTPNDAIFFQFRVLIDQLVYMATITATVDHVLHLASLIFASILAHTPALDADDMWLDALRYFLSFFTVPHPVVESLRKLYHAKKLGGGPNGNGAGVGGAGGVVSAGN</sequence>
<dbReference type="InterPro" id="IPR053879">
    <property type="entry name" value="HYDIN_VesB_CFA65-like_Ig"/>
</dbReference>
<feature type="compositionally biased region" description="Low complexity" evidence="7">
    <location>
        <begin position="777"/>
        <end position="793"/>
    </location>
</feature>
<dbReference type="Pfam" id="PF22544">
    <property type="entry name" value="HYDIN_VesB_CFA65-like_Ig"/>
    <property type="match status" value="1"/>
</dbReference>
<keyword evidence="5" id="KW-0966">Cell projection</keyword>
<dbReference type="EMBL" id="GG745341">
    <property type="protein sequence ID" value="KNE63131.1"/>
    <property type="molecule type" value="Genomic_DNA"/>
</dbReference>
<dbReference type="Proteomes" id="UP000054350">
    <property type="component" value="Unassembled WGS sequence"/>
</dbReference>
<dbReference type="PANTHER" id="PTHR39211">
    <property type="entry name" value="CHROMOSOME 7, WHOLE GENOME SHOTGUN SEQUENCE"/>
    <property type="match status" value="1"/>
</dbReference>
<dbReference type="VEuPathDB" id="FungiDB:AMAG_08294"/>
<dbReference type="STRING" id="578462.A0A0L0SKP3"/>
<feature type="region of interest" description="Disordered" evidence="7">
    <location>
        <begin position="223"/>
        <end position="250"/>
    </location>
</feature>
<feature type="compositionally biased region" description="Low complexity" evidence="7">
    <location>
        <begin position="371"/>
        <end position="390"/>
    </location>
</feature>
<feature type="compositionally biased region" description="Low complexity" evidence="7">
    <location>
        <begin position="666"/>
        <end position="702"/>
    </location>
</feature>
<comment type="subcellular location">
    <subcellularLocation>
        <location evidence="1">Cell projection</location>
        <location evidence="1">Cilium</location>
    </subcellularLocation>
    <subcellularLocation>
        <location evidence="2">Cytoplasm</location>
    </subcellularLocation>
</comment>
<feature type="region of interest" description="Disordered" evidence="7">
    <location>
        <begin position="151"/>
        <end position="181"/>
    </location>
</feature>
<evidence type="ECO:0000256" key="3">
    <source>
        <dbReference type="ARBA" id="ARBA00022490"/>
    </source>
</evidence>
<organism evidence="9 10">
    <name type="scientific">Allomyces macrogynus (strain ATCC 38327)</name>
    <name type="common">Allomyces javanicus var. macrogynus</name>
    <dbReference type="NCBI Taxonomy" id="578462"/>
    <lineage>
        <taxon>Eukaryota</taxon>
        <taxon>Fungi</taxon>
        <taxon>Fungi incertae sedis</taxon>
        <taxon>Blastocladiomycota</taxon>
        <taxon>Blastocladiomycetes</taxon>
        <taxon>Blastocladiales</taxon>
        <taxon>Blastocladiaceae</taxon>
        <taxon>Allomyces</taxon>
    </lineage>
</organism>
<accession>A0A0L0SKP3</accession>
<feature type="region of interest" description="Disordered" evidence="7">
    <location>
        <begin position="313"/>
        <end position="337"/>
    </location>
</feature>
<evidence type="ECO:0000256" key="6">
    <source>
        <dbReference type="SAM" id="Coils"/>
    </source>
</evidence>
<evidence type="ECO:0000256" key="2">
    <source>
        <dbReference type="ARBA" id="ARBA00004496"/>
    </source>
</evidence>
<feature type="compositionally biased region" description="Pro residues" evidence="7">
    <location>
        <begin position="151"/>
        <end position="160"/>
    </location>
</feature>
<dbReference type="PANTHER" id="PTHR39211:SF1">
    <property type="entry name" value="ABNORMAL SPINDLE-LIKE MICROCEPHALY-ASSOCIATED PROTEIN ASH DOMAIN-CONTAINING PROTEIN"/>
    <property type="match status" value="1"/>
</dbReference>
<feature type="coiled-coil region" evidence="6">
    <location>
        <begin position="1385"/>
        <end position="1412"/>
    </location>
</feature>
<feature type="compositionally biased region" description="Low complexity" evidence="7">
    <location>
        <begin position="1"/>
        <end position="27"/>
    </location>
</feature>
<dbReference type="GO" id="GO:0005737">
    <property type="term" value="C:cytoplasm"/>
    <property type="evidence" value="ECO:0007669"/>
    <property type="project" value="UniProtKB-SubCell"/>
</dbReference>
<dbReference type="eggNOG" id="ENOG502QU5A">
    <property type="taxonomic scope" value="Eukaryota"/>
</dbReference>
<feature type="domain" description="HYDIN/VesB/CFA65-like Ig-like" evidence="8">
    <location>
        <begin position="1224"/>
        <end position="1312"/>
    </location>
</feature>
<feature type="compositionally biased region" description="Polar residues" evidence="7">
    <location>
        <begin position="164"/>
        <end position="174"/>
    </location>
</feature>
<keyword evidence="4" id="KW-0969">Cilium</keyword>
<evidence type="ECO:0000256" key="5">
    <source>
        <dbReference type="ARBA" id="ARBA00023273"/>
    </source>
</evidence>
<dbReference type="OMA" id="KGGYHYR"/>
<keyword evidence="3" id="KW-0963">Cytoplasm</keyword>
<dbReference type="GO" id="GO:0005929">
    <property type="term" value="C:cilium"/>
    <property type="evidence" value="ECO:0007669"/>
    <property type="project" value="UniProtKB-SubCell"/>
</dbReference>
<keyword evidence="10" id="KW-1185">Reference proteome</keyword>
<evidence type="ECO:0000259" key="8">
    <source>
        <dbReference type="Pfam" id="PF22544"/>
    </source>
</evidence>
<feature type="region of interest" description="Disordered" evidence="7">
    <location>
        <begin position="1"/>
        <end position="53"/>
    </location>
</feature>
<dbReference type="Gene3D" id="2.60.40.10">
    <property type="entry name" value="Immunoglobulins"/>
    <property type="match status" value="3"/>
</dbReference>
<feature type="region of interest" description="Disordered" evidence="7">
    <location>
        <begin position="625"/>
        <end position="731"/>
    </location>
</feature>
<feature type="coiled-coil region" evidence="6">
    <location>
        <begin position="2827"/>
        <end position="2854"/>
    </location>
</feature>
<evidence type="ECO:0000256" key="4">
    <source>
        <dbReference type="ARBA" id="ARBA00023069"/>
    </source>
</evidence>
<dbReference type="OrthoDB" id="252265at2759"/>
<gene>
    <name evidence="9" type="ORF">AMAG_08294</name>
</gene>
<feature type="compositionally biased region" description="Gly residues" evidence="7">
    <location>
        <begin position="229"/>
        <end position="244"/>
    </location>
</feature>
<proteinExistence type="predicted"/>
<evidence type="ECO:0000313" key="10">
    <source>
        <dbReference type="Proteomes" id="UP000054350"/>
    </source>
</evidence>
<dbReference type="InterPro" id="IPR013783">
    <property type="entry name" value="Ig-like_fold"/>
</dbReference>
<feature type="region of interest" description="Disordered" evidence="7">
    <location>
        <begin position="363"/>
        <end position="410"/>
    </location>
</feature>